<dbReference type="PROSITE" id="PS50089">
    <property type="entry name" value="ZF_RING_2"/>
    <property type="match status" value="1"/>
</dbReference>
<sequence length="466" mass="52132">MEQEPDHNPPFSSSEAIEGSPSSSQIQEEPEESNQLQQSEDHQPHRSHHHHHHHHYHHRPPGRSYRLNILISDVASTQIRDDAWSCLIVLVTFWFFASVTVIIGFYGSVTLPLGPNCSRLIQINAFFVQSIKAQDIDESKQGPILYGFYETPPLDVEVAWSEAHSTFEWQYFLNKGSKVDISYSVKSLSSSPLSLVIAQGKESLVSWIEDPSYPNTTLSWNIIHGSGIIHQEISKSNMYYIAVGNLNSDEEEVQLNFTIKGLLYNTTQAYYKCSVSHRLCSLKLFLLKANAAVLTSPGIEQGVLDDDWFVKLSYGPRWITYFVGSGMMTAIILLALRICNMFQVIRGNETSIQTGDMTSERAPLLSHKDDDLLSWGSSYDSISHDEEELDEGLAVASLNGKPPNEGEANSSHCLCVICFDGPRDCFFLPCGHCAACFTCGTRIVEDAGTCPICGRIMKKVRKIFKV</sequence>
<reference evidence="8 9" key="1">
    <citation type="submission" date="2019-07" db="EMBL/GenBank/DDBJ databases">
        <title>De Novo Assembly of kiwifruit Actinidia rufa.</title>
        <authorList>
            <person name="Sugita-Konishi S."/>
            <person name="Sato K."/>
            <person name="Mori E."/>
            <person name="Abe Y."/>
            <person name="Kisaki G."/>
            <person name="Hamano K."/>
            <person name="Suezawa K."/>
            <person name="Otani M."/>
            <person name="Fukuda T."/>
            <person name="Manabe T."/>
            <person name="Gomi K."/>
            <person name="Tabuchi M."/>
            <person name="Akimitsu K."/>
            <person name="Kataoka I."/>
        </authorList>
    </citation>
    <scope>NUCLEOTIDE SEQUENCE [LARGE SCALE GENOMIC DNA]</scope>
    <source>
        <strain evidence="9">cv. Fuchu</strain>
    </source>
</reference>
<evidence type="ECO:0000259" key="7">
    <source>
        <dbReference type="PROSITE" id="PS50089"/>
    </source>
</evidence>
<evidence type="ECO:0000256" key="6">
    <source>
        <dbReference type="SAM" id="Phobius"/>
    </source>
</evidence>
<feature type="transmembrane region" description="Helical" evidence="6">
    <location>
        <begin position="86"/>
        <end position="109"/>
    </location>
</feature>
<dbReference type="Gene3D" id="3.30.40.10">
    <property type="entry name" value="Zinc/RING finger domain, C3HC4 (zinc finger)"/>
    <property type="match status" value="1"/>
</dbReference>
<dbReference type="AlphaFoldDB" id="A0A7J0H934"/>
<feature type="region of interest" description="Disordered" evidence="5">
    <location>
        <begin position="1"/>
        <end position="61"/>
    </location>
</feature>
<keyword evidence="9" id="KW-1185">Reference proteome</keyword>
<dbReference type="Pfam" id="PF16040">
    <property type="entry name" value="APD1-4_N"/>
    <property type="match status" value="1"/>
</dbReference>
<dbReference type="GO" id="GO:0061630">
    <property type="term" value="F:ubiquitin protein ligase activity"/>
    <property type="evidence" value="ECO:0007669"/>
    <property type="project" value="TreeGrafter"/>
</dbReference>
<feature type="transmembrane region" description="Helical" evidence="6">
    <location>
        <begin position="318"/>
        <end position="336"/>
    </location>
</feature>
<dbReference type="InterPro" id="IPR032010">
    <property type="entry name" value="APD1-4_M"/>
</dbReference>
<keyword evidence="6" id="KW-1133">Transmembrane helix</keyword>
<dbReference type="GO" id="GO:0005768">
    <property type="term" value="C:endosome"/>
    <property type="evidence" value="ECO:0007669"/>
    <property type="project" value="TreeGrafter"/>
</dbReference>
<dbReference type="SUPFAM" id="SSF57850">
    <property type="entry name" value="RING/U-box"/>
    <property type="match status" value="1"/>
</dbReference>
<dbReference type="OrthoDB" id="3045089at2759"/>
<dbReference type="InterPro" id="IPR001841">
    <property type="entry name" value="Znf_RING"/>
</dbReference>
<feature type="compositionally biased region" description="Low complexity" evidence="5">
    <location>
        <begin position="12"/>
        <end position="27"/>
    </location>
</feature>
<organism evidence="8 9">
    <name type="scientific">Actinidia rufa</name>
    <dbReference type="NCBI Taxonomy" id="165716"/>
    <lineage>
        <taxon>Eukaryota</taxon>
        <taxon>Viridiplantae</taxon>
        <taxon>Streptophyta</taxon>
        <taxon>Embryophyta</taxon>
        <taxon>Tracheophyta</taxon>
        <taxon>Spermatophyta</taxon>
        <taxon>Magnoliopsida</taxon>
        <taxon>eudicotyledons</taxon>
        <taxon>Gunneridae</taxon>
        <taxon>Pentapetalae</taxon>
        <taxon>asterids</taxon>
        <taxon>Ericales</taxon>
        <taxon>Actinidiaceae</taxon>
        <taxon>Actinidia</taxon>
    </lineage>
</organism>
<keyword evidence="6" id="KW-0472">Membrane</keyword>
<dbReference type="EMBL" id="BJWL01000028">
    <property type="protein sequence ID" value="GFZ19630.1"/>
    <property type="molecule type" value="Genomic_DNA"/>
</dbReference>
<name>A0A7J0H934_9ERIC</name>
<dbReference type="PANTHER" id="PTHR46858:SF11">
    <property type="entry name" value="LIGASE, PUTATIVE-RELATED"/>
    <property type="match status" value="1"/>
</dbReference>
<evidence type="ECO:0000256" key="4">
    <source>
        <dbReference type="PROSITE-ProRule" id="PRU00175"/>
    </source>
</evidence>
<comment type="caution">
    <text evidence="8">The sequence shown here is derived from an EMBL/GenBank/DDBJ whole genome shotgun (WGS) entry which is preliminary data.</text>
</comment>
<evidence type="ECO:0000313" key="9">
    <source>
        <dbReference type="Proteomes" id="UP000585474"/>
    </source>
</evidence>
<evidence type="ECO:0000313" key="8">
    <source>
        <dbReference type="EMBL" id="GFZ19630.1"/>
    </source>
</evidence>
<evidence type="ECO:0000256" key="5">
    <source>
        <dbReference type="SAM" id="MobiDB-lite"/>
    </source>
</evidence>
<dbReference type="Pfam" id="PF16041">
    <property type="entry name" value="APD1-4_M"/>
    <property type="match status" value="1"/>
</dbReference>
<proteinExistence type="predicted"/>
<feature type="compositionally biased region" description="Basic residues" evidence="5">
    <location>
        <begin position="45"/>
        <end position="61"/>
    </location>
</feature>
<gene>
    <name evidence="8" type="ORF">Acr_28g0003350</name>
</gene>
<dbReference type="InterPro" id="IPR013083">
    <property type="entry name" value="Znf_RING/FYVE/PHD"/>
</dbReference>
<dbReference type="PANTHER" id="PTHR46858">
    <property type="entry name" value="OS05G0521000 PROTEIN"/>
    <property type="match status" value="1"/>
</dbReference>
<dbReference type="Proteomes" id="UP000585474">
    <property type="component" value="Unassembled WGS sequence"/>
</dbReference>
<keyword evidence="2 4" id="KW-0863">Zinc-finger</keyword>
<feature type="domain" description="RING-type" evidence="7">
    <location>
        <begin position="415"/>
        <end position="453"/>
    </location>
</feature>
<keyword evidence="3" id="KW-0862">Zinc</keyword>
<dbReference type="GO" id="GO:0009705">
    <property type="term" value="C:plant-type vacuole membrane"/>
    <property type="evidence" value="ECO:0007669"/>
    <property type="project" value="TreeGrafter"/>
</dbReference>
<dbReference type="GO" id="GO:0008270">
    <property type="term" value="F:zinc ion binding"/>
    <property type="evidence" value="ECO:0007669"/>
    <property type="project" value="UniProtKB-KW"/>
</dbReference>
<evidence type="ECO:0000256" key="1">
    <source>
        <dbReference type="ARBA" id="ARBA00022723"/>
    </source>
</evidence>
<keyword evidence="6" id="KW-0812">Transmembrane</keyword>
<protein>
    <submittedName>
        <fullName evidence="8">RING/U-box superfamily protein</fullName>
    </submittedName>
</protein>
<dbReference type="Pfam" id="PF13920">
    <property type="entry name" value="zf-C3HC4_3"/>
    <property type="match status" value="1"/>
</dbReference>
<evidence type="ECO:0000256" key="3">
    <source>
        <dbReference type="ARBA" id="ARBA00022833"/>
    </source>
</evidence>
<dbReference type="GO" id="GO:0016567">
    <property type="term" value="P:protein ubiquitination"/>
    <property type="evidence" value="ECO:0007669"/>
    <property type="project" value="TreeGrafter"/>
</dbReference>
<dbReference type="InterPro" id="IPR032008">
    <property type="entry name" value="APD1-4_N"/>
</dbReference>
<evidence type="ECO:0000256" key="2">
    <source>
        <dbReference type="ARBA" id="ARBA00022771"/>
    </source>
</evidence>
<keyword evidence="1" id="KW-0479">Metal-binding</keyword>
<accession>A0A7J0H934</accession>